<dbReference type="RefSeq" id="XP_040711853.1">
    <property type="nucleotide sequence ID" value="XM_040864339.1"/>
</dbReference>
<sequence>MRESVRRVHNGSDQAPGGGPPRPGGGPPLAIIGGGPPRPVKAPGGGPPIAGIPGGGPRQPPGGGGGIPRPIPPIGVPPIGGPPPPGGRGGSLISLPDTYDWALEPPPPLPLEDRPDLDLELRLLLELSRDLLDWGNDDDRDHCADDTANCILAQTPRLSSGLDVAGVVGGIGGTEREGDKDGRAGIGDGLSTKGFITFIDRSSWCKGWSQHGHVV</sequence>
<feature type="compositionally biased region" description="Pro residues" evidence="1">
    <location>
        <begin position="69"/>
        <end position="86"/>
    </location>
</feature>
<dbReference type="Proteomes" id="UP000193689">
    <property type="component" value="Unassembled WGS sequence"/>
</dbReference>
<comment type="caution">
    <text evidence="2">The sequence shown here is derived from an EMBL/GenBank/DDBJ whole genome shotgun (WGS) entry which is preliminary data.</text>
</comment>
<evidence type="ECO:0000256" key="1">
    <source>
        <dbReference type="SAM" id="MobiDB-lite"/>
    </source>
</evidence>
<dbReference type="InParanoid" id="A0A1Y2DIV5"/>
<evidence type="ECO:0000313" key="3">
    <source>
        <dbReference type="Proteomes" id="UP000193689"/>
    </source>
</evidence>
<feature type="compositionally biased region" description="Gly residues" evidence="1">
    <location>
        <begin position="43"/>
        <end position="67"/>
    </location>
</feature>
<dbReference type="EMBL" id="MCFJ01000014">
    <property type="protein sequence ID" value="ORY59159.1"/>
    <property type="molecule type" value="Genomic_DNA"/>
</dbReference>
<gene>
    <name evidence="2" type="ORF">BCR38DRAFT_488894</name>
</gene>
<feature type="region of interest" description="Disordered" evidence="1">
    <location>
        <begin position="1"/>
        <end position="101"/>
    </location>
</feature>
<reference evidence="2 3" key="1">
    <citation type="submission" date="2016-07" db="EMBL/GenBank/DDBJ databases">
        <title>Pervasive Adenine N6-methylation of Active Genes in Fungi.</title>
        <authorList>
            <consortium name="DOE Joint Genome Institute"/>
            <person name="Mondo S.J."/>
            <person name="Dannebaum R.O."/>
            <person name="Kuo R.C."/>
            <person name="Labutti K."/>
            <person name="Haridas S."/>
            <person name="Kuo A."/>
            <person name="Salamov A."/>
            <person name="Ahrendt S.R."/>
            <person name="Lipzen A."/>
            <person name="Sullivan W."/>
            <person name="Andreopoulos W.B."/>
            <person name="Clum A."/>
            <person name="Lindquist E."/>
            <person name="Daum C."/>
            <person name="Ramamoorthy G.K."/>
            <person name="Gryganskyi A."/>
            <person name="Culley D."/>
            <person name="Magnuson J.K."/>
            <person name="James T.Y."/>
            <person name="O'Malley M.A."/>
            <person name="Stajich J.E."/>
            <person name="Spatafora J.W."/>
            <person name="Visel A."/>
            <person name="Grigoriev I.V."/>
        </authorList>
    </citation>
    <scope>NUCLEOTIDE SEQUENCE [LARGE SCALE GENOMIC DNA]</scope>
    <source>
        <strain evidence="2 3">CBS 129021</strain>
    </source>
</reference>
<organism evidence="2 3">
    <name type="scientific">Pseudomassariella vexata</name>
    <dbReference type="NCBI Taxonomy" id="1141098"/>
    <lineage>
        <taxon>Eukaryota</taxon>
        <taxon>Fungi</taxon>
        <taxon>Dikarya</taxon>
        <taxon>Ascomycota</taxon>
        <taxon>Pezizomycotina</taxon>
        <taxon>Sordariomycetes</taxon>
        <taxon>Xylariomycetidae</taxon>
        <taxon>Amphisphaeriales</taxon>
        <taxon>Pseudomassariaceae</taxon>
        <taxon>Pseudomassariella</taxon>
    </lineage>
</organism>
<name>A0A1Y2DIV5_9PEZI</name>
<evidence type="ECO:0000313" key="2">
    <source>
        <dbReference type="EMBL" id="ORY59159.1"/>
    </source>
</evidence>
<accession>A0A1Y2DIV5</accession>
<dbReference type="AlphaFoldDB" id="A0A1Y2DIV5"/>
<proteinExistence type="predicted"/>
<protein>
    <submittedName>
        <fullName evidence="2">Uncharacterized protein</fullName>
    </submittedName>
</protein>
<keyword evidence="3" id="KW-1185">Reference proteome</keyword>
<dbReference type="GeneID" id="63780551"/>